<organism evidence="2 3">
    <name type="scientific">Pengzhenrongella sicca</name>
    <dbReference type="NCBI Taxonomy" id="2819238"/>
    <lineage>
        <taxon>Bacteria</taxon>
        <taxon>Bacillati</taxon>
        <taxon>Actinomycetota</taxon>
        <taxon>Actinomycetes</taxon>
        <taxon>Micrococcales</taxon>
        <taxon>Pengzhenrongella</taxon>
    </lineage>
</organism>
<accession>A0A8A4ZDY7</accession>
<reference evidence="2" key="1">
    <citation type="submission" date="2021-03" db="EMBL/GenBank/DDBJ databases">
        <title>Pengzhenrongella sicca gen. nov., sp. nov., a new member of suborder Micrococcineae isolated from High-Arctic tundra soil.</title>
        <authorList>
            <person name="Peng F."/>
        </authorList>
    </citation>
    <scope>NUCLEOTIDE SEQUENCE</scope>
    <source>
        <strain evidence="2">LRZ-2</strain>
    </source>
</reference>
<evidence type="ECO:0008006" key="4">
    <source>
        <dbReference type="Google" id="ProtNLM"/>
    </source>
</evidence>
<dbReference type="Proteomes" id="UP000663937">
    <property type="component" value="Chromosome"/>
</dbReference>
<proteinExistence type="predicted"/>
<dbReference type="InterPro" id="IPR011335">
    <property type="entry name" value="Restrct_endonuc-II-like"/>
</dbReference>
<dbReference type="KEGG" id="psic:J4E96_18475"/>
<dbReference type="EMBL" id="CP071868">
    <property type="protein sequence ID" value="QTE29239.1"/>
    <property type="molecule type" value="Genomic_DNA"/>
</dbReference>
<protein>
    <recommendedName>
        <fullName evidence="4">DUF559 domain-containing protein</fullName>
    </recommendedName>
</protein>
<sequence>MPPPHHPAPPPRGSSARPPTGPLPAVLLARELAPAAVQAEASSGRLERVRPGAYRRVPPTSASPPGVPAAAARELALARIAAVGRQLRTPFWFSHESAALIWGCPLWTAPTATHIIQTVRPSHHGEPALTRHIMELAQADRQERRGVPVTSLERAAVDCLRQLTPREALVLADGALRLGADRDALRARLDALAGGRGVVGARTVLDLADARAESPWETFVRYLLLRHGLPRPDLQIPVLTRLGWFWSDLGWPAWRLLIEVDGYVKYASSEDPARVVFEEKRRQDAITEEGWSVLRVTPGDTRGAQDLIGRVHARLPPVATARLTPVRGW</sequence>
<dbReference type="SUPFAM" id="SSF52980">
    <property type="entry name" value="Restriction endonuclease-like"/>
    <property type="match status" value="1"/>
</dbReference>
<evidence type="ECO:0000256" key="1">
    <source>
        <dbReference type="SAM" id="MobiDB-lite"/>
    </source>
</evidence>
<dbReference type="AlphaFoldDB" id="A0A8A4ZDY7"/>
<evidence type="ECO:0000313" key="2">
    <source>
        <dbReference type="EMBL" id="QTE29239.1"/>
    </source>
</evidence>
<gene>
    <name evidence="2" type="ORF">J4E96_18475</name>
</gene>
<evidence type="ECO:0000313" key="3">
    <source>
        <dbReference type="Proteomes" id="UP000663937"/>
    </source>
</evidence>
<feature type="region of interest" description="Disordered" evidence="1">
    <location>
        <begin position="1"/>
        <end position="23"/>
    </location>
</feature>
<keyword evidence="3" id="KW-1185">Reference proteome</keyword>
<dbReference type="RefSeq" id="WP_227423507.1">
    <property type="nucleotide sequence ID" value="NZ_CP071868.1"/>
</dbReference>
<feature type="compositionally biased region" description="Pro residues" evidence="1">
    <location>
        <begin position="1"/>
        <end position="12"/>
    </location>
</feature>
<name>A0A8A4ZDY7_9MICO</name>